<dbReference type="Proteomes" id="UP000281553">
    <property type="component" value="Unassembled WGS sequence"/>
</dbReference>
<evidence type="ECO:0000259" key="12">
    <source>
        <dbReference type="Pfam" id="PF00852"/>
    </source>
</evidence>
<keyword evidence="7 11" id="KW-1133">Transmembrane helix</keyword>
<dbReference type="GO" id="GO:0046920">
    <property type="term" value="F:alpha-(1-&gt;3)-fucosyltransferase activity"/>
    <property type="evidence" value="ECO:0007669"/>
    <property type="project" value="TreeGrafter"/>
</dbReference>
<feature type="transmembrane region" description="Helical" evidence="11">
    <location>
        <begin position="219"/>
        <end position="239"/>
    </location>
</feature>
<organism evidence="13 14">
    <name type="scientific">Dibothriocephalus latus</name>
    <name type="common">Fish tapeworm</name>
    <name type="synonym">Diphyllobothrium latum</name>
    <dbReference type="NCBI Taxonomy" id="60516"/>
    <lineage>
        <taxon>Eukaryota</taxon>
        <taxon>Metazoa</taxon>
        <taxon>Spiralia</taxon>
        <taxon>Lophotrochozoa</taxon>
        <taxon>Platyhelminthes</taxon>
        <taxon>Cestoda</taxon>
        <taxon>Eucestoda</taxon>
        <taxon>Diphyllobothriidea</taxon>
        <taxon>Diphyllobothriidae</taxon>
        <taxon>Dibothriocephalus</taxon>
    </lineage>
</organism>
<dbReference type="AlphaFoldDB" id="A0A3P6U691"/>
<dbReference type="SUPFAM" id="SSF53756">
    <property type="entry name" value="UDP-Glycosyltransferase/glycogen phosphorylase"/>
    <property type="match status" value="1"/>
</dbReference>
<dbReference type="OrthoDB" id="427096at2759"/>
<evidence type="ECO:0000256" key="10">
    <source>
        <dbReference type="ARBA" id="ARBA00060399"/>
    </source>
</evidence>
<keyword evidence="14" id="KW-1185">Reference proteome</keyword>
<dbReference type="InterPro" id="IPR055270">
    <property type="entry name" value="Glyco_tran_10_C"/>
</dbReference>
<keyword evidence="8 11" id="KW-0472">Membrane</keyword>
<evidence type="ECO:0000256" key="6">
    <source>
        <dbReference type="ARBA" id="ARBA00022968"/>
    </source>
</evidence>
<keyword evidence="11" id="KW-0333">Golgi apparatus</keyword>
<evidence type="ECO:0000313" key="14">
    <source>
        <dbReference type="Proteomes" id="UP000281553"/>
    </source>
</evidence>
<dbReference type="InterPro" id="IPR038577">
    <property type="entry name" value="GT10-like_C_sf"/>
</dbReference>
<comment type="pathway">
    <text evidence="1">Protein modification; protein glycosylation.</text>
</comment>
<dbReference type="EC" id="2.4.1.-" evidence="11"/>
<evidence type="ECO:0000256" key="3">
    <source>
        <dbReference type="ARBA" id="ARBA00022676"/>
    </source>
</evidence>
<sequence length="461" mass="52839">MTTIDRGQHLILAFLLLIFYVFFNSTYANLVQYAVLSPIVEVLPVNFHRSLPALHEIILEDDFRQAQQEEWRKPPAERHCPSGTFYPLLRAFNQNAAFTLSGKRANTFYSMILRFRLNTVLPSQTANVEGPAAAETAPLIFIDRRFYFPFESQENCRHPCRITTDLQQAHNASAAVFTRTPTAAMARILKGAVWAFHSMESPLRMHEVHPDYKNNVSSLFHSCLAFIIIDIIIIFFFFLTIIINNIMIAATPTLIITITLYLFCPPTLLHNPNSTIPSVYGAFEAFNQPECLIGDDIRRQMMLRDNRKWLPPNFKQKRKLIAWLVSNMNAENRRKEVAARLRRWVPVDIYGLHRLPCPGGNCHEKLGQIYKFYLAFENSNCRGYLTEKLFTDALRAGMVPIVMGGSPEDYYSIAPPNSYIHVSQFSTIGKLAEYIRYLDQNDTAYSAYFAWKALGTLKVNS</sequence>
<keyword evidence="5 11" id="KW-0812">Transmembrane</keyword>
<dbReference type="Pfam" id="PF00852">
    <property type="entry name" value="Glyco_transf_10"/>
    <property type="match status" value="1"/>
</dbReference>
<comment type="subcellular location">
    <subcellularLocation>
        <location evidence="10">Endomembrane system</location>
        <topology evidence="10">Single-pass type II membrane protein</topology>
    </subcellularLocation>
    <subcellularLocation>
        <location evidence="11">Golgi apparatus</location>
        <location evidence="11">Golgi stack membrane</location>
        <topology evidence="11">Single-pass type II membrane protein</topology>
    </subcellularLocation>
</comment>
<evidence type="ECO:0000256" key="7">
    <source>
        <dbReference type="ARBA" id="ARBA00022989"/>
    </source>
</evidence>
<keyword evidence="6" id="KW-0735">Signal-anchor</keyword>
<feature type="domain" description="Fucosyltransferase C-terminal" evidence="12">
    <location>
        <begin position="315"/>
        <end position="453"/>
    </location>
</feature>
<feature type="transmembrane region" description="Helical" evidence="11">
    <location>
        <begin position="246"/>
        <end position="263"/>
    </location>
</feature>
<evidence type="ECO:0000256" key="9">
    <source>
        <dbReference type="ARBA" id="ARBA00023180"/>
    </source>
</evidence>
<gene>
    <name evidence="13" type="ORF">DILT_LOCUS3919</name>
</gene>
<evidence type="ECO:0000256" key="4">
    <source>
        <dbReference type="ARBA" id="ARBA00022679"/>
    </source>
</evidence>
<accession>A0A3P6U691</accession>
<name>A0A3P6U691_DIBLA</name>
<evidence type="ECO:0000256" key="2">
    <source>
        <dbReference type="ARBA" id="ARBA00008919"/>
    </source>
</evidence>
<evidence type="ECO:0000256" key="11">
    <source>
        <dbReference type="RuleBase" id="RU003832"/>
    </source>
</evidence>
<comment type="similarity">
    <text evidence="2 11">Belongs to the glycosyltransferase 10 family.</text>
</comment>
<reference evidence="13 14" key="1">
    <citation type="submission" date="2018-11" db="EMBL/GenBank/DDBJ databases">
        <authorList>
            <consortium name="Pathogen Informatics"/>
        </authorList>
    </citation>
    <scope>NUCLEOTIDE SEQUENCE [LARGE SCALE GENOMIC DNA]</scope>
</reference>
<keyword evidence="3 11" id="KW-0328">Glycosyltransferase</keyword>
<evidence type="ECO:0000256" key="8">
    <source>
        <dbReference type="ARBA" id="ARBA00023136"/>
    </source>
</evidence>
<proteinExistence type="inferred from homology"/>
<keyword evidence="4 11" id="KW-0808">Transferase</keyword>
<dbReference type="UniPathway" id="UPA00378"/>
<evidence type="ECO:0000313" key="13">
    <source>
        <dbReference type="EMBL" id="VDK86730.1"/>
    </source>
</evidence>
<dbReference type="FunFam" id="3.40.50.11660:FF:000002">
    <property type="entry name" value="Alpha-(1,3)-fucosyltransferase"/>
    <property type="match status" value="1"/>
</dbReference>
<keyword evidence="9" id="KW-0325">Glycoprotein</keyword>
<dbReference type="Gene3D" id="3.40.50.11660">
    <property type="entry name" value="Glycosyl transferase family 10, C-terminal domain"/>
    <property type="match status" value="1"/>
</dbReference>
<dbReference type="GO" id="GO:0032580">
    <property type="term" value="C:Golgi cisterna membrane"/>
    <property type="evidence" value="ECO:0007669"/>
    <property type="project" value="UniProtKB-SubCell"/>
</dbReference>
<dbReference type="EMBL" id="UYRU01044504">
    <property type="protein sequence ID" value="VDK86730.1"/>
    <property type="molecule type" value="Genomic_DNA"/>
</dbReference>
<dbReference type="PANTHER" id="PTHR11929">
    <property type="entry name" value="ALPHA- 1,3 -FUCOSYLTRANSFERASE"/>
    <property type="match status" value="1"/>
</dbReference>
<dbReference type="InterPro" id="IPR001503">
    <property type="entry name" value="Glyco_trans_10"/>
</dbReference>
<evidence type="ECO:0000256" key="1">
    <source>
        <dbReference type="ARBA" id="ARBA00004922"/>
    </source>
</evidence>
<evidence type="ECO:0000256" key="5">
    <source>
        <dbReference type="ARBA" id="ARBA00022692"/>
    </source>
</evidence>
<dbReference type="PANTHER" id="PTHR11929:SF145">
    <property type="entry name" value="ALPHA-(1,3)-FUCOSYLTRANSFERASE FUT-1"/>
    <property type="match status" value="1"/>
</dbReference>
<protein>
    <recommendedName>
        <fullName evidence="11">Fucosyltransferase</fullName>
        <ecNumber evidence="11">2.4.1.-</ecNumber>
    </recommendedName>
</protein>
<comment type="caution">
    <text evidence="11">Lacks conserved residue(s) required for the propagation of feature annotation.</text>
</comment>